<keyword evidence="3" id="KW-1133">Transmembrane helix</keyword>
<evidence type="ECO:0000259" key="6">
    <source>
        <dbReference type="PROSITE" id="PS50929"/>
    </source>
</evidence>
<dbReference type="Gene3D" id="1.20.1560.10">
    <property type="entry name" value="ABC transporter type 1, transmembrane domain"/>
    <property type="match status" value="1"/>
</dbReference>
<evidence type="ECO:0000313" key="7">
    <source>
        <dbReference type="EMBL" id="CAB4778011.1"/>
    </source>
</evidence>
<dbReference type="PROSITE" id="PS50893">
    <property type="entry name" value="ABC_TRANSPORTER_2"/>
    <property type="match status" value="1"/>
</dbReference>
<organism evidence="7">
    <name type="scientific">freshwater metagenome</name>
    <dbReference type="NCBI Taxonomy" id="449393"/>
    <lineage>
        <taxon>unclassified sequences</taxon>
        <taxon>metagenomes</taxon>
        <taxon>ecological metagenomes</taxon>
    </lineage>
</organism>
<keyword evidence="2" id="KW-0812">Transmembrane</keyword>
<dbReference type="PANTHER" id="PTHR43394">
    <property type="entry name" value="ATP-DEPENDENT PERMEASE MDL1, MITOCHONDRIAL"/>
    <property type="match status" value="1"/>
</dbReference>
<gene>
    <name evidence="7" type="ORF">UFOPK2958_00328</name>
</gene>
<feature type="domain" description="ABC transporter" evidence="5">
    <location>
        <begin position="87"/>
        <end position="329"/>
    </location>
</feature>
<dbReference type="AlphaFoldDB" id="A0A6J6VZE0"/>
<keyword evidence="4" id="KW-0472">Membrane</keyword>
<evidence type="ECO:0000256" key="3">
    <source>
        <dbReference type="ARBA" id="ARBA00022989"/>
    </source>
</evidence>
<evidence type="ECO:0000256" key="1">
    <source>
        <dbReference type="ARBA" id="ARBA00004141"/>
    </source>
</evidence>
<accession>A0A6J6VZE0</accession>
<dbReference type="EMBL" id="CAFAAB010000022">
    <property type="protein sequence ID" value="CAB4778011.1"/>
    <property type="molecule type" value="Genomic_DNA"/>
</dbReference>
<name>A0A6J6VZE0_9ZZZZ</name>
<reference evidence="7" key="1">
    <citation type="submission" date="2020-05" db="EMBL/GenBank/DDBJ databases">
        <authorList>
            <person name="Chiriac C."/>
            <person name="Salcher M."/>
            <person name="Ghai R."/>
            <person name="Kavagutti S V."/>
        </authorList>
    </citation>
    <scope>NUCLEOTIDE SEQUENCE</scope>
</reference>
<evidence type="ECO:0000256" key="4">
    <source>
        <dbReference type="ARBA" id="ARBA00023136"/>
    </source>
</evidence>
<dbReference type="Pfam" id="PF00005">
    <property type="entry name" value="ABC_tran"/>
    <property type="match status" value="1"/>
</dbReference>
<proteinExistence type="predicted"/>
<dbReference type="PROSITE" id="PS50929">
    <property type="entry name" value="ABC_TM1F"/>
    <property type="match status" value="1"/>
</dbReference>
<evidence type="ECO:0000259" key="5">
    <source>
        <dbReference type="PROSITE" id="PS50893"/>
    </source>
</evidence>
<feature type="domain" description="ABC transmembrane type-1" evidence="6">
    <location>
        <begin position="1"/>
        <end position="78"/>
    </location>
</feature>
<sequence length="332" mass="36046">MSRAVERSGVEVSKPQSALESGQILLPAILTAIITYFGAHEVINGNLQAGQLVAFFGYATFLTMPLRTAIEYVIAGTRALVGARKVIGILNIPPMVSDEPGLAWPSSIERFSDRRTGISLARGTLAALVTETPAEATEVTNRLGWFTTDVDDVTLDAMPITSYAISDVRRHIVVSEIEPRLFTGQLRSELNPHETATESDIMSAIAAASALDVLDALEDGLDSTVEERGRSFSGGQRQRLALTRALLTEADLLILVEPTSAVDTHTEGRIARNIRDARQGRTTLIATTSPLMLEKVDEVIVLRDGVVAARGSHEELLINDDWYRSLILRGDE</sequence>
<dbReference type="GO" id="GO:0016020">
    <property type="term" value="C:membrane"/>
    <property type="evidence" value="ECO:0007669"/>
    <property type="project" value="UniProtKB-SubCell"/>
</dbReference>
<dbReference type="PANTHER" id="PTHR43394:SF1">
    <property type="entry name" value="ATP-BINDING CASSETTE SUB-FAMILY B MEMBER 10, MITOCHONDRIAL"/>
    <property type="match status" value="1"/>
</dbReference>
<dbReference type="SUPFAM" id="SSF52540">
    <property type="entry name" value="P-loop containing nucleoside triphosphate hydrolases"/>
    <property type="match status" value="1"/>
</dbReference>
<dbReference type="InterPro" id="IPR003439">
    <property type="entry name" value="ABC_transporter-like_ATP-bd"/>
</dbReference>
<dbReference type="InterPro" id="IPR036640">
    <property type="entry name" value="ABC1_TM_sf"/>
</dbReference>
<dbReference type="GO" id="GO:0015421">
    <property type="term" value="F:ABC-type oligopeptide transporter activity"/>
    <property type="evidence" value="ECO:0007669"/>
    <property type="project" value="TreeGrafter"/>
</dbReference>
<evidence type="ECO:0000256" key="2">
    <source>
        <dbReference type="ARBA" id="ARBA00022692"/>
    </source>
</evidence>
<protein>
    <submittedName>
        <fullName evidence="7">Unannotated protein</fullName>
    </submittedName>
</protein>
<dbReference type="SUPFAM" id="SSF90123">
    <property type="entry name" value="ABC transporter transmembrane region"/>
    <property type="match status" value="1"/>
</dbReference>
<dbReference type="InterPro" id="IPR011527">
    <property type="entry name" value="ABC1_TM_dom"/>
</dbReference>
<dbReference type="Gene3D" id="3.40.50.300">
    <property type="entry name" value="P-loop containing nucleotide triphosphate hydrolases"/>
    <property type="match status" value="1"/>
</dbReference>
<comment type="subcellular location">
    <subcellularLocation>
        <location evidence="1">Membrane</location>
        <topology evidence="1">Multi-pass membrane protein</topology>
    </subcellularLocation>
</comment>
<dbReference type="InterPro" id="IPR039421">
    <property type="entry name" value="Type_1_exporter"/>
</dbReference>
<dbReference type="GO" id="GO:0005524">
    <property type="term" value="F:ATP binding"/>
    <property type="evidence" value="ECO:0007669"/>
    <property type="project" value="InterPro"/>
</dbReference>
<dbReference type="InterPro" id="IPR027417">
    <property type="entry name" value="P-loop_NTPase"/>
</dbReference>
<dbReference type="GO" id="GO:0016887">
    <property type="term" value="F:ATP hydrolysis activity"/>
    <property type="evidence" value="ECO:0007669"/>
    <property type="project" value="InterPro"/>
</dbReference>